<accession>A0A498HNW1</accession>
<sequence length="62" mass="7222">MDELRPYNFFLRLDSVKGLRKTTESCCIGLLERMAEDNCKMEGSFGKKHLIPDEGFFPESKY</sequence>
<keyword evidence="2" id="KW-1185">Reference proteome</keyword>
<evidence type="ECO:0000313" key="1">
    <source>
        <dbReference type="EMBL" id="RXH71582.1"/>
    </source>
</evidence>
<evidence type="ECO:0000313" key="2">
    <source>
        <dbReference type="Proteomes" id="UP000290289"/>
    </source>
</evidence>
<reference evidence="1 2" key="1">
    <citation type="submission" date="2018-10" db="EMBL/GenBank/DDBJ databases">
        <title>A high-quality apple genome assembly.</title>
        <authorList>
            <person name="Hu J."/>
        </authorList>
    </citation>
    <scope>NUCLEOTIDE SEQUENCE [LARGE SCALE GENOMIC DNA]</scope>
    <source>
        <strain evidence="2">cv. HFTH1</strain>
        <tissue evidence="1">Young leaf</tissue>
    </source>
</reference>
<dbReference type="AlphaFoldDB" id="A0A498HNW1"/>
<dbReference type="EMBL" id="RDQH01000342">
    <property type="protein sequence ID" value="RXH71582.1"/>
    <property type="molecule type" value="Genomic_DNA"/>
</dbReference>
<comment type="caution">
    <text evidence="1">The sequence shown here is derived from an EMBL/GenBank/DDBJ whole genome shotgun (WGS) entry which is preliminary data.</text>
</comment>
<proteinExistence type="predicted"/>
<organism evidence="1 2">
    <name type="scientific">Malus domestica</name>
    <name type="common">Apple</name>
    <name type="synonym">Pyrus malus</name>
    <dbReference type="NCBI Taxonomy" id="3750"/>
    <lineage>
        <taxon>Eukaryota</taxon>
        <taxon>Viridiplantae</taxon>
        <taxon>Streptophyta</taxon>
        <taxon>Embryophyta</taxon>
        <taxon>Tracheophyta</taxon>
        <taxon>Spermatophyta</taxon>
        <taxon>Magnoliopsida</taxon>
        <taxon>eudicotyledons</taxon>
        <taxon>Gunneridae</taxon>
        <taxon>Pentapetalae</taxon>
        <taxon>rosids</taxon>
        <taxon>fabids</taxon>
        <taxon>Rosales</taxon>
        <taxon>Rosaceae</taxon>
        <taxon>Amygdaloideae</taxon>
        <taxon>Maleae</taxon>
        <taxon>Malus</taxon>
    </lineage>
</organism>
<name>A0A498HNW1_MALDO</name>
<gene>
    <name evidence="1" type="ORF">DVH24_018937</name>
</gene>
<dbReference type="Proteomes" id="UP000290289">
    <property type="component" value="Chromosome 16"/>
</dbReference>
<protein>
    <submittedName>
        <fullName evidence="1">Uncharacterized protein</fullName>
    </submittedName>
</protein>